<comment type="caution">
    <text evidence="2">The sequence shown here is derived from an EMBL/GenBank/DDBJ whole genome shotgun (WGS) entry which is preliminary data.</text>
</comment>
<protein>
    <submittedName>
        <fullName evidence="2">Uncharacterized protein</fullName>
    </submittedName>
</protein>
<dbReference type="Proteomes" id="UP001302602">
    <property type="component" value="Unassembled WGS sequence"/>
</dbReference>
<accession>A0AAN6U220</accession>
<proteinExistence type="predicted"/>
<feature type="compositionally biased region" description="Basic and acidic residues" evidence="1">
    <location>
        <begin position="1"/>
        <end position="10"/>
    </location>
</feature>
<dbReference type="RefSeq" id="XP_062648147.1">
    <property type="nucleotide sequence ID" value="XM_062792789.1"/>
</dbReference>
<keyword evidence="3" id="KW-1185">Reference proteome</keyword>
<gene>
    <name evidence="2" type="ORF">N657DRAFT_644599</name>
</gene>
<name>A0AAN6U220_9PEZI</name>
<evidence type="ECO:0000256" key="1">
    <source>
        <dbReference type="SAM" id="MobiDB-lite"/>
    </source>
</evidence>
<feature type="region of interest" description="Disordered" evidence="1">
    <location>
        <begin position="1"/>
        <end position="23"/>
    </location>
</feature>
<dbReference type="EMBL" id="MU853227">
    <property type="protein sequence ID" value="KAK4124376.1"/>
    <property type="molecule type" value="Genomic_DNA"/>
</dbReference>
<dbReference type="AlphaFoldDB" id="A0AAN6U220"/>
<dbReference type="GeneID" id="87829558"/>
<organism evidence="2 3">
    <name type="scientific">Parathielavia appendiculata</name>
    <dbReference type="NCBI Taxonomy" id="2587402"/>
    <lineage>
        <taxon>Eukaryota</taxon>
        <taxon>Fungi</taxon>
        <taxon>Dikarya</taxon>
        <taxon>Ascomycota</taxon>
        <taxon>Pezizomycotina</taxon>
        <taxon>Sordariomycetes</taxon>
        <taxon>Sordariomycetidae</taxon>
        <taxon>Sordariales</taxon>
        <taxon>Chaetomiaceae</taxon>
        <taxon>Parathielavia</taxon>
    </lineage>
</organism>
<sequence>MSIFHQDRPEAPGNHVLSSGREVGASDSSTMVSISTRLFPASRTLIHSTPRTKLVVNIQLDNLPQSHFFARKITTTQQQFRMSNPIPYATLGRDGQVAAKLHTLLMPEYELVHACLNLEQARAELPNVCSGVLDTSIASKIGTNVDRPVAERKTPKALVFGGGIPDQEVDAVMAALKEKQPPAEVKVVRVTREDILATGAPGPSPEAIAQVLRQKLGALVQNGEL</sequence>
<evidence type="ECO:0000313" key="2">
    <source>
        <dbReference type="EMBL" id="KAK4124376.1"/>
    </source>
</evidence>
<evidence type="ECO:0000313" key="3">
    <source>
        <dbReference type="Proteomes" id="UP001302602"/>
    </source>
</evidence>
<reference evidence="2" key="2">
    <citation type="submission" date="2023-05" db="EMBL/GenBank/DDBJ databases">
        <authorList>
            <consortium name="Lawrence Berkeley National Laboratory"/>
            <person name="Steindorff A."/>
            <person name="Hensen N."/>
            <person name="Bonometti L."/>
            <person name="Westerberg I."/>
            <person name="Brannstrom I.O."/>
            <person name="Guillou S."/>
            <person name="Cros-Aarteil S."/>
            <person name="Calhoun S."/>
            <person name="Haridas S."/>
            <person name="Kuo A."/>
            <person name="Mondo S."/>
            <person name="Pangilinan J."/>
            <person name="Riley R."/>
            <person name="Labutti K."/>
            <person name="Andreopoulos B."/>
            <person name="Lipzen A."/>
            <person name="Chen C."/>
            <person name="Yanf M."/>
            <person name="Daum C."/>
            <person name="Ng V."/>
            <person name="Clum A."/>
            <person name="Ohm R."/>
            <person name="Martin F."/>
            <person name="Silar P."/>
            <person name="Natvig D."/>
            <person name="Lalanne C."/>
            <person name="Gautier V."/>
            <person name="Ament-Velasquez S.L."/>
            <person name="Kruys A."/>
            <person name="Hutchinson M.I."/>
            <person name="Powell A.J."/>
            <person name="Barry K."/>
            <person name="Miller A.N."/>
            <person name="Grigoriev I.V."/>
            <person name="Debuchy R."/>
            <person name="Gladieux P."/>
            <person name="Thoren M.H."/>
            <person name="Johannesson H."/>
        </authorList>
    </citation>
    <scope>NUCLEOTIDE SEQUENCE</scope>
    <source>
        <strain evidence="2">CBS 731.68</strain>
    </source>
</reference>
<reference evidence="2" key="1">
    <citation type="journal article" date="2023" name="Mol. Phylogenet. Evol.">
        <title>Genome-scale phylogeny and comparative genomics of the fungal order Sordariales.</title>
        <authorList>
            <person name="Hensen N."/>
            <person name="Bonometti L."/>
            <person name="Westerberg I."/>
            <person name="Brannstrom I.O."/>
            <person name="Guillou S."/>
            <person name="Cros-Aarteil S."/>
            <person name="Calhoun S."/>
            <person name="Haridas S."/>
            <person name="Kuo A."/>
            <person name="Mondo S."/>
            <person name="Pangilinan J."/>
            <person name="Riley R."/>
            <person name="LaButti K."/>
            <person name="Andreopoulos B."/>
            <person name="Lipzen A."/>
            <person name="Chen C."/>
            <person name="Yan M."/>
            <person name="Daum C."/>
            <person name="Ng V."/>
            <person name="Clum A."/>
            <person name="Steindorff A."/>
            <person name="Ohm R.A."/>
            <person name="Martin F."/>
            <person name="Silar P."/>
            <person name="Natvig D.O."/>
            <person name="Lalanne C."/>
            <person name="Gautier V."/>
            <person name="Ament-Velasquez S.L."/>
            <person name="Kruys A."/>
            <person name="Hutchinson M.I."/>
            <person name="Powell A.J."/>
            <person name="Barry K."/>
            <person name="Miller A.N."/>
            <person name="Grigoriev I.V."/>
            <person name="Debuchy R."/>
            <person name="Gladieux P."/>
            <person name="Hiltunen Thoren M."/>
            <person name="Johannesson H."/>
        </authorList>
    </citation>
    <scope>NUCLEOTIDE SEQUENCE</scope>
    <source>
        <strain evidence="2">CBS 731.68</strain>
    </source>
</reference>